<dbReference type="InterPro" id="IPR051598">
    <property type="entry name" value="TSUP/Inactive_protease-like"/>
</dbReference>
<evidence type="ECO:0000256" key="4">
    <source>
        <dbReference type="ARBA" id="ARBA00023136"/>
    </source>
</evidence>
<dbReference type="OrthoDB" id="8559161at2"/>
<comment type="caution">
    <text evidence="6">The sequence shown here is derived from an EMBL/GenBank/DDBJ whole genome shotgun (WGS) entry which is preliminary data.</text>
</comment>
<feature type="transmembrane region" description="Helical" evidence="5">
    <location>
        <begin position="149"/>
        <end position="180"/>
    </location>
</feature>
<feature type="transmembrane region" description="Helical" evidence="5">
    <location>
        <begin position="7"/>
        <end position="35"/>
    </location>
</feature>
<feature type="transmembrane region" description="Helical" evidence="5">
    <location>
        <begin position="41"/>
        <end position="59"/>
    </location>
</feature>
<comment type="subcellular location">
    <subcellularLocation>
        <location evidence="5">Cell membrane</location>
        <topology evidence="5">Multi-pass membrane protein</topology>
    </subcellularLocation>
    <subcellularLocation>
        <location evidence="1">Membrane</location>
        <topology evidence="1">Multi-pass membrane protein</topology>
    </subcellularLocation>
</comment>
<dbReference type="EMBL" id="PTRA01000001">
    <property type="protein sequence ID" value="PQA58659.1"/>
    <property type="molecule type" value="Genomic_DNA"/>
</dbReference>
<feature type="transmembrane region" description="Helical" evidence="5">
    <location>
        <begin position="216"/>
        <end position="234"/>
    </location>
</feature>
<proteinExistence type="inferred from homology"/>
<feature type="transmembrane region" description="Helical" evidence="5">
    <location>
        <begin position="71"/>
        <end position="90"/>
    </location>
</feature>
<keyword evidence="5" id="KW-1003">Cell membrane</keyword>
<dbReference type="RefSeq" id="WP_104709854.1">
    <property type="nucleotide sequence ID" value="NZ_PTRA01000001.1"/>
</dbReference>
<keyword evidence="7" id="KW-1185">Reference proteome</keyword>
<name>A0A2S7ILZ0_9BACT</name>
<dbReference type="AlphaFoldDB" id="A0A2S7ILZ0"/>
<feature type="transmembrane region" description="Helical" evidence="5">
    <location>
        <begin position="246"/>
        <end position="264"/>
    </location>
</feature>
<evidence type="ECO:0000256" key="5">
    <source>
        <dbReference type="RuleBase" id="RU363041"/>
    </source>
</evidence>
<sequence length="265" mass="28575">MEIIGFGLAVLIGLLLSLLGGGGSILTVPVLVYIFKLPPSIATAYSLLIVGSASLLGSVDYLRRGLASPRTAVFFSFPSFMMVFISRKYLVPALPEVVIESNGWVVTKSTLMMLLFAVLMVLSAQSMIRGRRERVDTGEEIRKRLNYPLIFVEGLLVGTLTGFVGVGGGFLIIPVLANFVRLPMKLAVGTSLMIIAINSCIGFLGDLGQHTMDWKFLGEFTSLTLLGVVVGTGLSRRIPGQVLKPAFGWFTLLMGTGILLKELVF</sequence>
<dbReference type="PANTHER" id="PTHR43701:SF2">
    <property type="entry name" value="MEMBRANE TRANSPORTER PROTEIN YJNA-RELATED"/>
    <property type="match status" value="1"/>
</dbReference>
<reference evidence="7" key="1">
    <citation type="submission" date="2018-02" db="EMBL/GenBank/DDBJ databases">
        <title>Genome sequencing of Solimonas sp. HR-BB.</title>
        <authorList>
            <person name="Lee Y."/>
            <person name="Jeon C.O."/>
        </authorList>
    </citation>
    <scope>NUCLEOTIDE SEQUENCE [LARGE SCALE GENOMIC DNA]</scope>
    <source>
        <strain evidence="7">HR-U</strain>
    </source>
</reference>
<organism evidence="6 7">
    <name type="scientific">Siphonobacter curvatus</name>
    <dbReference type="NCBI Taxonomy" id="2094562"/>
    <lineage>
        <taxon>Bacteria</taxon>
        <taxon>Pseudomonadati</taxon>
        <taxon>Bacteroidota</taxon>
        <taxon>Cytophagia</taxon>
        <taxon>Cytophagales</taxon>
        <taxon>Cytophagaceae</taxon>
        <taxon>Siphonobacter</taxon>
    </lineage>
</organism>
<protein>
    <recommendedName>
        <fullName evidence="5">Probable membrane transporter protein</fullName>
    </recommendedName>
</protein>
<dbReference type="InterPro" id="IPR002781">
    <property type="entry name" value="TM_pro_TauE-like"/>
</dbReference>
<keyword evidence="3 5" id="KW-1133">Transmembrane helix</keyword>
<accession>A0A2S7ILZ0</accession>
<dbReference type="PANTHER" id="PTHR43701">
    <property type="entry name" value="MEMBRANE TRANSPORTER PROTEIN MJ0441-RELATED"/>
    <property type="match status" value="1"/>
</dbReference>
<feature type="transmembrane region" description="Helical" evidence="5">
    <location>
        <begin position="186"/>
        <end position="204"/>
    </location>
</feature>
<keyword evidence="2 5" id="KW-0812">Transmembrane</keyword>
<evidence type="ECO:0000313" key="6">
    <source>
        <dbReference type="EMBL" id="PQA58659.1"/>
    </source>
</evidence>
<evidence type="ECO:0000313" key="7">
    <source>
        <dbReference type="Proteomes" id="UP000239590"/>
    </source>
</evidence>
<evidence type="ECO:0000256" key="3">
    <source>
        <dbReference type="ARBA" id="ARBA00022989"/>
    </source>
</evidence>
<dbReference type="GO" id="GO:0005886">
    <property type="term" value="C:plasma membrane"/>
    <property type="evidence" value="ECO:0007669"/>
    <property type="project" value="UniProtKB-SubCell"/>
</dbReference>
<dbReference type="Pfam" id="PF01925">
    <property type="entry name" value="TauE"/>
    <property type="match status" value="1"/>
</dbReference>
<keyword evidence="4 5" id="KW-0472">Membrane</keyword>
<dbReference type="Proteomes" id="UP000239590">
    <property type="component" value="Unassembled WGS sequence"/>
</dbReference>
<gene>
    <name evidence="6" type="ORF">C5O19_03065</name>
</gene>
<evidence type="ECO:0000256" key="1">
    <source>
        <dbReference type="ARBA" id="ARBA00004141"/>
    </source>
</evidence>
<evidence type="ECO:0000256" key="2">
    <source>
        <dbReference type="ARBA" id="ARBA00022692"/>
    </source>
</evidence>
<feature type="transmembrane region" description="Helical" evidence="5">
    <location>
        <begin position="110"/>
        <end position="128"/>
    </location>
</feature>
<comment type="similarity">
    <text evidence="5">Belongs to the 4-toluene sulfonate uptake permease (TSUP) (TC 2.A.102) family.</text>
</comment>